<accession>A0A5C6EJM3</accession>
<feature type="region of interest" description="Disordered" evidence="1">
    <location>
        <begin position="387"/>
        <end position="411"/>
    </location>
</feature>
<name>A0A5C6EJM3_9BACT</name>
<gene>
    <name evidence="3" type="ORF">Poly51_46120</name>
</gene>
<feature type="compositionally biased region" description="Polar residues" evidence="1">
    <location>
        <begin position="43"/>
        <end position="71"/>
    </location>
</feature>
<evidence type="ECO:0000313" key="3">
    <source>
        <dbReference type="EMBL" id="TWU48710.1"/>
    </source>
</evidence>
<feature type="chain" id="PRO_5023027961" description="Tetratricopeptide repeat protein" evidence="2">
    <location>
        <begin position="29"/>
        <end position="430"/>
    </location>
</feature>
<feature type="signal peptide" evidence="2">
    <location>
        <begin position="1"/>
        <end position="28"/>
    </location>
</feature>
<dbReference type="RefSeq" id="WP_146460220.1">
    <property type="nucleotide sequence ID" value="NZ_SJPW01000006.1"/>
</dbReference>
<reference evidence="3 4" key="1">
    <citation type="submission" date="2019-02" db="EMBL/GenBank/DDBJ databases">
        <title>Deep-cultivation of Planctomycetes and their phenomic and genomic characterization uncovers novel biology.</title>
        <authorList>
            <person name="Wiegand S."/>
            <person name="Jogler M."/>
            <person name="Boedeker C."/>
            <person name="Pinto D."/>
            <person name="Vollmers J."/>
            <person name="Rivas-Marin E."/>
            <person name="Kohn T."/>
            <person name="Peeters S.H."/>
            <person name="Heuer A."/>
            <person name="Rast P."/>
            <person name="Oberbeckmann S."/>
            <person name="Bunk B."/>
            <person name="Jeske O."/>
            <person name="Meyerdierks A."/>
            <person name="Storesund J.E."/>
            <person name="Kallscheuer N."/>
            <person name="Luecker S."/>
            <person name="Lage O.M."/>
            <person name="Pohl T."/>
            <person name="Merkel B.J."/>
            <person name="Hornburger P."/>
            <person name="Mueller R.-W."/>
            <person name="Bruemmer F."/>
            <person name="Labrenz M."/>
            <person name="Spormann A.M."/>
            <person name="Op Den Camp H."/>
            <person name="Overmann J."/>
            <person name="Amann R."/>
            <person name="Jetten M.S.M."/>
            <person name="Mascher T."/>
            <person name="Medema M.H."/>
            <person name="Devos D.P."/>
            <person name="Kaster A.-K."/>
            <person name="Ovreas L."/>
            <person name="Rohde M."/>
            <person name="Galperin M.Y."/>
            <person name="Jogler C."/>
        </authorList>
    </citation>
    <scope>NUCLEOTIDE SEQUENCE [LARGE SCALE GENOMIC DNA]</scope>
    <source>
        <strain evidence="3 4">Poly51</strain>
    </source>
</reference>
<evidence type="ECO:0008006" key="5">
    <source>
        <dbReference type="Google" id="ProtNLM"/>
    </source>
</evidence>
<dbReference type="EMBL" id="SJPW01000006">
    <property type="protein sequence ID" value="TWU48710.1"/>
    <property type="molecule type" value="Genomic_DNA"/>
</dbReference>
<evidence type="ECO:0000256" key="2">
    <source>
        <dbReference type="SAM" id="SignalP"/>
    </source>
</evidence>
<proteinExistence type="predicted"/>
<keyword evidence="4" id="KW-1185">Reference proteome</keyword>
<comment type="caution">
    <text evidence="3">The sequence shown here is derived from an EMBL/GenBank/DDBJ whole genome shotgun (WGS) entry which is preliminary data.</text>
</comment>
<keyword evidence="2" id="KW-0732">Signal</keyword>
<dbReference type="OrthoDB" id="233499at2"/>
<protein>
    <recommendedName>
        <fullName evidence="5">Tetratricopeptide repeat protein</fullName>
    </recommendedName>
</protein>
<organism evidence="3 4">
    <name type="scientific">Rubripirellula tenax</name>
    <dbReference type="NCBI Taxonomy" id="2528015"/>
    <lineage>
        <taxon>Bacteria</taxon>
        <taxon>Pseudomonadati</taxon>
        <taxon>Planctomycetota</taxon>
        <taxon>Planctomycetia</taxon>
        <taxon>Pirellulales</taxon>
        <taxon>Pirellulaceae</taxon>
        <taxon>Rubripirellula</taxon>
    </lineage>
</organism>
<evidence type="ECO:0000313" key="4">
    <source>
        <dbReference type="Proteomes" id="UP000318288"/>
    </source>
</evidence>
<evidence type="ECO:0000256" key="1">
    <source>
        <dbReference type="SAM" id="MobiDB-lite"/>
    </source>
</evidence>
<dbReference type="Proteomes" id="UP000318288">
    <property type="component" value="Unassembled WGS sequence"/>
</dbReference>
<sequence length="430" mass="45933" precursor="true">MKTKQRNHSHRRLITSVLLAGIGLPAIAADRDLSKPTRLPSVLTESASSQSASPMTTPPINTGVRNASSNTDARHQRLPAAQSQADDAMAVPTRWLRSTTSNASSEAARRMIAQATAEYNSHAWMSAETSAWEAIRHASAAVDLSTQEHGYAIAGSTPTAAKHFTMAKQAIIEARDFAGSYGPVDDAAIRRIARGHSSGLIRLDSTQTLKANEATDQYLDFARTNLAVVAKASTDAAQAMDLLAAIYLERADSKTIPSGTALCLRRAALQGQPNNPSLASRLGMHLADIGLNDEARWALEHSLSFEYDPPTAQALVAVMRSTGDAAAANQWIAKLDSAADASSGQIKIPEVVELSPTEFASVSKPVMPRPANTRMVPGKLASAKVNRTGETPDTIQPFAPEPSMVDANDIDPAKKPSIIRRFLGVFKNPW</sequence>
<dbReference type="AlphaFoldDB" id="A0A5C6EJM3"/>
<feature type="region of interest" description="Disordered" evidence="1">
    <location>
        <begin position="40"/>
        <end position="72"/>
    </location>
</feature>